<dbReference type="EMBL" id="DSYK01000517">
    <property type="protein sequence ID" value="HGS22280.1"/>
    <property type="molecule type" value="Genomic_DNA"/>
</dbReference>
<dbReference type="CDD" id="cd16913">
    <property type="entry name" value="YkuD_like"/>
    <property type="match status" value="1"/>
</dbReference>
<dbReference type="PROSITE" id="PS52029">
    <property type="entry name" value="LD_TPASE"/>
    <property type="match status" value="1"/>
</dbReference>
<proteinExistence type="predicted"/>
<dbReference type="UniPathway" id="UPA00219"/>
<dbReference type="PANTHER" id="PTHR30582:SF2">
    <property type="entry name" value="L,D-TRANSPEPTIDASE YCIB-RELATED"/>
    <property type="match status" value="1"/>
</dbReference>
<feature type="active site" description="Proton donor/acceptor" evidence="6">
    <location>
        <position position="330"/>
    </location>
</feature>
<feature type="active site" description="Nucleophile" evidence="6">
    <location>
        <position position="346"/>
    </location>
</feature>
<dbReference type="GO" id="GO:0016740">
    <property type="term" value="F:transferase activity"/>
    <property type="evidence" value="ECO:0007669"/>
    <property type="project" value="UniProtKB-KW"/>
</dbReference>
<dbReference type="InterPro" id="IPR050979">
    <property type="entry name" value="LD-transpeptidase"/>
</dbReference>
<evidence type="ECO:0000256" key="3">
    <source>
        <dbReference type="ARBA" id="ARBA00022960"/>
    </source>
</evidence>
<protein>
    <submittedName>
        <fullName evidence="9">Murein L,D-transpeptidase</fullName>
    </submittedName>
</protein>
<reference evidence="9" key="1">
    <citation type="journal article" date="2020" name="mSystems">
        <title>Genome- and Community-Level Interaction Insights into Carbon Utilization and Element Cycling Functions of Hydrothermarchaeota in Hydrothermal Sediment.</title>
        <authorList>
            <person name="Zhou Z."/>
            <person name="Liu Y."/>
            <person name="Xu W."/>
            <person name="Pan J."/>
            <person name="Luo Z.H."/>
            <person name="Li M."/>
        </authorList>
    </citation>
    <scope>NUCLEOTIDE SEQUENCE [LARGE SCALE GENOMIC DNA]</scope>
    <source>
        <strain evidence="9">SpSt-573</strain>
    </source>
</reference>
<feature type="chain" id="PRO_5028439725" evidence="7">
    <location>
        <begin position="29"/>
        <end position="388"/>
    </location>
</feature>
<evidence type="ECO:0000256" key="1">
    <source>
        <dbReference type="ARBA" id="ARBA00004752"/>
    </source>
</evidence>
<dbReference type="GO" id="GO:0008360">
    <property type="term" value="P:regulation of cell shape"/>
    <property type="evidence" value="ECO:0007669"/>
    <property type="project" value="UniProtKB-UniRule"/>
</dbReference>
<evidence type="ECO:0000256" key="7">
    <source>
        <dbReference type="SAM" id="SignalP"/>
    </source>
</evidence>
<accession>A0A7C4PKJ4</accession>
<keyword evidence="7" id="KW-0732">Signal</keyword>
<keyword evidence="5 6" id="KW-0961">Cell wall biogenesis/degradation</keyword>
<dbReference type="GO" id="GO:0071972">
    <property type="term" value="F:peptidoglycan L,D-transpeptidase activity"/>
    <property type="evidence" value="ECO:0007669"/>
    <property type="project" value="TreeGrafter"/>
</dbReference>
<dbReference type="GO" id="GO:0018104">
    <property type="term" value="P:peptidoglycan-protein cross-linking"/>
    <property type="evidence" value="ECO:0007669"/>
    <property type="project" value="TreeGrafter"/>
</dbReference>
<feature type="signal peptide" evidence="7">
    <location>
        <begin position="1"/>
        <end position="28"/>
    </location>
</feature>
<comment type="caution">
    <text evidence="9">The sequence shown here is derived from an EMBL/GenBank/DDBJ whole genome shotgun (WGS) entry which is preliminary data.</text>
</comment>
<evidence type="ECO:0000256" key="2">
    <source>
        <dbReference type="ARBA" id="ARBA00022679"/>
    </source>
</evidence>
<dbReference type="InterPro" id="IPR005490">
    <property type="entry name" value="LD_TPept_cat_dom"/>
</dbReference>
<evidence type="ECO:0000256" key="6">
    <source>
        <dbReference type="PROSITE-ProRule" id="PRU01373"/>
    </source>
</evidence>
<dbReference type="PANTHER" id="PTHR30582">
    <property type="entry name" value="L,D-TRANSPEPTIDASE"/>
    <property type="match status" value="1"/>
</dbReference>
<keyword evidence="4 6" id="KW-0573">Peptidoglycan synthesis</keyword>
<dbReference type="InterPro" id="IPR038063">
    <property type="entry name" value="Transpep_catalytic_dom"/>
</dbReference>
<dbReference type="GO" id="GO:0071555">
    <property type="term" value="P:cell wall organization"/>
    <property type="evidence" value="ECO:0007669"/>
    <property type="project" value="UniProtKB-UniRule"/>
</dbReference>
<evidence type="ECO:0000313" key="9">
    <source>
        <dbReference type="EMBL" id="HGS22280.1"/>
    </source>
</evidence>
<dbReference type="SUPFAM" id="SSF141523">
    <property type="entry name" value="L,D-transpeptidase catalytic domain-like"/>
    <property type="match status" value="1"/>
</dbReference>
<dbReference type="GO" id="GO:0005576">
    <property type="term" value="C:extracellular region"/>
    <property type="evidence" value="ECO:0007669"/>
    <property type="project" value="TreeGrafter"/>
</dbReference>
<gene>
    <name evidence="9" type="ORF">ENT37_10475</name>
</gene>
<name>A0A7C4PKJ4_9CHLR</name>
<dbReference type="Gene3D" id="2.40.440.10">
    <property type="entry name" value="L,D-transpeptidase catalytic domain-like"/>
    <property type="match status" value="1"/>
</dbReference>
<comment type="pathway">
    <text evidence="1 6">Cell wall biogenesis; peptidoglycan biosynthesis.</text>
</comment>
<keyword evidence="2" id="KW-0808">Transferase</keyword>
<feature type="domain" description="L,D-TPase catalytic" evidence="8">
    <location>
        <begin position="250"/>
        <end position="370"/>
    </location>
</feature>
<organism evidence="9">
    <name type="scientific">Anaerolinea thermolimosa</name>
    <dbReference type="NCBI Taxonomy" id="229919"/>
    <lineage>
        <taxon>Bacteria</taxon>
        <taxon>Bacillati</taxon>
        <taxon>Chloroflexota</taxon>
        <taxon>Anaerolineae</taxon>
        <taxon>Anaerolineales</taxon>
        <taxon>Anaerolineaceae</taxon>
        <taxon>Anaerolinea</taxon>
    </lineage>
</organism>
<dbReference type="Pfam" id="PF03734">
    <property type="entry name" value="YkuD"/>
    <property type="match status" value="1"/>
</dbReference>
<sequence length="388" mass="43576">MYRLFWRWIVPVALAAGGWLAAAAPAHAQSAEPYTGAPLCVPEAYPSEVNGCLAYGPSAQLREWARIGLTYPPRPLPAVRPPAELTHSPVFIAKINLPADQPAPLYATLDDAVSGANPVRFIAPGKGLRYVSYINVERVNDKPYVQLKTGEWMRASPAAYSSFQGLLFSRNPATSFGWLVDHTRARSAPGYASPEVGELLYRETPVQVYQIVMKDGVEWFQIGFDQWIERRFIRVVTVNPTPPEGVDNNRWIEVNLYEQTLTVYENGRLLFATMVATGGEPFYTRPGLFKIYQKKPLETMQGAFEADRSDFYYLEDVPWTMYFDQARALHGAYWRAWYGFAGTHGCVNLSIGDAAWLYQWAREGDWVYVWDPSGKTPTDPSFYTAGGA</sequence>
<dbReference type="AlphaFoldDB" id="A0A7C4PKJ4"/>
<evidence type="ECO:0000259" key="8">
    <source>
        <dbReference type="PROSITE" id="PS52029"/>
    </source>
</evidence>
<evidence type="ECO:0000256" key="4">
    <source>
        <dbReference type="ARBA" id="ARBA00022984"/>
    </source>
</evidence>
<keyword evidence="3 6" id="KW-0133">Cell shape</keyword>
<evidence type="ECO:0000256" key="5">
    <source>
        <dbReference type="ARBA" id="ARBA00023316"/>
    </source>
</evidence>